<dbReference type="FunFam" id="1.10.286.20:FF:000001">
    <property type="entry name" value="Elongation factor Ts"/>
    <property type="match status" value="1"/>
</dbReference>
<sequence length="194" mass="21533">MVSAQSVQQLREKTGVGMMECKKALEEAGGDMNKAIEILRKSGMAKAVKKSERSTDQGIVEAYIHGGGRVGVLLKLLCETDFVAKNDTFKQLAHDLSLHIAGMRPMYVSMDDIPEDIKESERRIYREQFAGSGKPPEVIEKIVEGKLKSFGAELALIEQPFVKDQDKRVGDVINDYIAKLGENIKVGGFVRYEI</sequence>
<dbReference type="Pfam" id="PF00889">
    <property type="entry name" value="EF_TS"/>
    <property type="match status" value="1"/>
</dbReference>
<dbReference type="HAMAP" id="MF_00050">
    <property type="entry name" value="EF_Ts"/>
    <property type="match status" value="1"/>
</dbReference>
<organism evidence="7 8">
    <name type="scientific">Candidatus Spechtbacteria bacterium RIFCSPHIGHO2_01_FULL_43_30</name>
    <dbReference type="NCBI Taxonomy" id="1802158"/>
    <lineage>
        <taxon>Bacteria</taxon>
        <taxon>Candidatus Spechtiibacteriota</taxon>
    </lineage>
</organism>
<dbReference type="PANTHER" id="PTHR11741:SF0">
    <property type="entry name" value="ELONGATION FACTOR TS, MITOCHONDRIAL"/>
    <property type="match status" value="1"/>
</dbReference>
<gene>
    <name evidence="5" type="primary">tsf</name>
    <name evidence="7" type="ORF">A2827_01420</name>
</gene>
<dbReference type="PROSITE" id="PS01126">
    <property type="entry name" value="EF_TS_1"/>
    <property type="match status" value="1"/>
</dbReference>
<protein>
    <recommendedName>
        <fullName evidence="2 5">Elongation factor Ts</fullName>
        <shortName evidence="5">EF-Ts</shortName>
    </recommendedName>
</protein>
<comment type="caution">
    <text evidence="7">The sequence shown here is derived from an EMBL/GenBank/DDBJ whole genome shotgun (WGS) entry which is preliminary data.</text>
</comment>
<evidence type="ECO:0000256" key="5">
    <source>
        <dbReference type="HAMAP-Rule" id="MF_00050"/>
    </source>
</evidence>
<dbReference type="AlphaFoldDB" id="A0A1G2H6F5"/>
<dbReference type="GO" id="GO:0003746">
    <property type="term" value="F:translation elongation factor activity"/>
    <property type="evidence" value="ECO:0007669"/>
    <property type="project" value="UniProtKB-UniRule"/>
</dbReference>
<dbReference type="SUPFAM" id="SSF46934">
    <property type="entry name" value="UBA-like"/>
    <property type="match status" value="1"/>
</dbReference>
<dbReference type="InterPro" id="IPR018101">
    <property type="entry name" value="Transl_elong_Ts_CS"/>
</dbReference>
<dbReference type="Gene3D" id="1.10.8.10">
    <property type="entry name" value="DNA helicase RuvA subunit, C-terminal domain"/>
    <property type="match status" value="1"/>
</dbReference>
<accession>A0A1G2H6F5</accession>
<keyword evidence="4 5" id="KW-0648">Protein biosynthesis</keyword>
<dbReference type="FunFam" id="1.10.8.10:FF:000001">
    <property type="entry name" value="Elongation factor Ts"/>
    <property type="match status" value="1"/>
</dbReference>
<dbReference type="NCBIfam" id="TIGR00116">
    <property type="entry name" value="tsf"/>
    <property type="match status" value="1"/>
</dbReference>
<dbReference type="InterPro" id="IPR014039">
    <property type="entry name" value="Transl_elong_EFTs/EF1B_dimer"/>
</dbReference>
<dbReference type="Gene3D" id="1.10.286.20">
    <property type="match status" value="1"/>
</dbReference>
<evidence type="ECO:0000256" key="4">
    <source>
        <dbReference type="ARBA" id="ARBA00022917"/>
    </source>
</evidence>
<dbReference type="EMBL" id="MHOD01000015">
    <property type="protein sequence ID" value="OGZ58055.1"/>
    <property type="molecule type" value="Genomic_DNA"/>
</dbReference>
<evidence type="ECO:0000313" key="7">
    <source>
        <dbReference type="EMBL" id="OGZ58055.1"/>
    </source>
</evidence>
<dbReference type="Gene3D" id="3.30.479.20">
    <property type="entry name" value="Elongation factor Ts, dimerisation domain"/>
    <property type="match status" value="1"/>
</dbReference>
<dbReference type="Proteomes" id="UP000177932">
    <property type="component" value="Unassembled WGS sequence"/>
</dbReference>
<dbReference type="InterPro" id="IPR036402">
    <property type="entry name" value="EF-Ts_dimer_sf"/>
</dbReference>
<comment type="function">
    <text evidence="5">Associates with the EF-Tu.GDP complex and induces the exchange of GDP to GTP. It remains bound to the aminoacyl-tRNA.EF-Tu.GTP complex up to the GTP hydrolysis stage on the ribosome.</text>
</comment>
<feature type="domain" description="Translation elongation factor EFTs/EF1B dimerisation" evidence="6">
    <location>
        <begin position="51"/>
        <end position="194"/>
    </location>
</feature>
<feature type="region of interest" description="Involved in Mg(2+) ion dislocation from EF-Tu" evidence="5">
    <location>
        <begin position="80"/>
        <end position="83"/>
    </location>
</feature>
<dbReference type="GO" id="GO:0005737">
    <property type="term" value="C:cytoplasm"/>
    <property type="evidence" value="ECO:0007669"/>
    <property type="project" value="UniProtKB-SubCell"/>
</dbReference>
<evidence type="ECO:0000256" key="3">
    <source>
        <dbReference type="ARBA" id="ARBA00022768"/>
    </source>
</evidence>
<name>A0A1G2H6F5_9BACT</name>
<comment type="subcellular location">
    <subcellularLocation>
        <location evidence="5">Cytoplasm</location>
    </subcellularLocation>
</comment>
<evidence type="ECO:0000256" key="2">
    <source>
        <dbReference type="ARBA" id="ARBA00016956"/>
    </source>
</evidence>
<dbReference type="InterPro" id="IPR009060">
    <property type="entry name" value="UBA-like_sf"/>
</dbReference>
<reference evidence="7 8" key="1">
    <citation type="journal article" date="2016" name="Nat. Commun.">
        <title>Thousands of microbial genomes shed light on interconnected biogeochemical processes in an aquifer system.</title>
        <authorList>
            <person name="Anantharaman K."/>
            <person name="Brown C.T."/>
            <person name="Hug L.A."/>
            <person name="Sharon I."/>
            <person name="Castelle C.J."/>
            <person name="Probst A.J."/>
            <person name="Thomas B.C."/>
            <person name="Singh A."/>
            <person name="Wilkins M.J."/>
            <person name="Karaoz U."/>
            <person name="Brodie E.L."/>
            <person name="Williams K.H."/>
            <person name="Hubbard S.S."/>
            <person name="Banfield J.F."/>
        </authorList>
    </citation>
    <scope>NUCLEOTIDE SEQUENCE [LARGE SCALE GENOMIC DNA]</scope>
</reference>
<keyword evidence="5" id="KW-0963">Cytoplasm</keyword>
<evidence type="ECO:0000256" key="1">
    <source>
        <dbReference type="ARBA" id="ARBA00005532"/>
    </source>
</evidence>
<keyword evidence="3 5" id="KW-0251">Elongation factor</keyword>
<dbReference type="STRING" id="1802158.A2827_01420"/>
<evidence type="ECO:0000259" key="6">
    <source>
        <dbReference type="Pfam" id="PF00889"/>
    </source>
</evidence>
<proteinExistence type="inferred from homology"/>
<evidence type="ECO:0000313" key="8">
    <source>
        <dbReference type="Proteomes" id="UP000177932"/>
    </source>
</evidence>
<dbReference type="CDD" id="cd14275">
    <property type="entry name" value="UBA_EF-Ts"/>
    <property type="match status" value="1"/>
</dbReference>
<dbReference type="InterPro" id="IPR001816">
    <property type="entry name" value="Transl_elong_EFTs/EF1B"/>
</dbReference>
<comment type="similarity">
    <text evidence="1 5">Belongs to the EF-Ts family.</text>
</comment>
<dbReference type="SUPFAM" id="SSF54713">
    <property type="entry name" value="Elongation factor Ts (EF-Ts), dimerisation domain"/>
    <property type="match status" value="1"/>
</dbReference>
<dbReference type="PANTHER" id="PTHR11741">
    <property type="entry name" value="ELONGATION FACTOR TS"/>
    <property type="match status" value="1"/>
</dbReference>